<evidence type="ECO:0000256" key="7">
    <source>
        <dbReference type="ARBA" id="ARBA00022723"/>
    </source>
</evidence>
<keyword evidence="6" id="KW-0812">Transmembrane</keyword>
<dbReference type="Proteomes" id="UP001295794">
    <property type="component" value="Unassembled WGS sequence"/>
</dbReference>
<evidence type="ECO:0000256" key="11">
    <source>
        <dbReference type="ARBA" id="ARBA00023033"/>
    </source>
</evidence>
<comment type="cofactor">
    <cofactor evidence="1 13">
        <name>heme</name>
        <dbReference type="ChEBI" id="CHEBI:30413"/>
    </cofactor>
</comment>
<keyword evidence="10 13" id="KW-0408">Iron</keyword>
<dbReference type="GO" id="GO:0016705">
    <property type="term" value="F:oxidoreductase activity, acting on paired donors, with incorporation or reduction of molecular oxygen"/>
    <property type="evidence" value="ECO:0007669"/>
    <property type="project" value="InterPro"/>
</dbReference>
<dbReference type="GO" id="GO:0016020">
    <property type="term" value="C:membrane"/>
    <property type="evidence" value="ECO:0007669"/>
    <property type="project" value="UniProtKB-SubCell"/>
</dbReference>
<dbReference type="InterPro" id="IPR001128">
    <property type="entry name" value="Cyt_P450"/>
</dbReference>
<dbReference type="InterPro" id="IPR036396">
    <property type="entry name" value="Cyt_P450_sf"/>
</dbReference>
<keyword evidence="12" id="KW-0472">Membrane</keyword>
<keyword evidence="5 13" id="KW-0349">Heme</keyword>
<keyword evidence="8" id="KW-1133">Transmembrane helix</keyword>
<keyword evidence="9" id="KW-0560">Oxidoreductase</keyword>
<gene>
    <name evidence="14" type="ORF">MYCIT1_LOCUS1053</name>
    <name evidence="15" type="ORF">MYCIT1_LOCUS21814</name>
</gene>
<dbReference type="EMBL" id="CAVNYO010000014">
    <property type="protein sequence ID" value="CAK5262387.1"/>
    <property type="molecule type" value="Genomic_DNA"/>
</dbReference>
<evidence type="ECO:0000256" key="1">
    <source>
        <dbReference type="ARBA" id="ARBA00001971"/>
    </source>
</evidence>
<sequence length="524" mass="58062">MGVTMYPLLQAAISLLLVGVYFFSRQTGKSIPDLPGPKSSSWLYGNLVELLLAPVYGQYEFAWLKQFGSVYRIRACFGRTQIVLGDPVAMHHVFNSPNYDHALPLATYMRMVFGMDSVESVRAAGPQHRHLRTALNGVFTASVVQSYEAIFERVAEGISEQIDSSPTKILDFAEILSAATLSAISLGFFKDTCRSVEELDPEFVELNTHLLRTAARSSKGDLLSSDFTSNYLPRRLVDWLLSFRVGTMDAVNRGRDLGLALGRTLVEDKLRAQASSENQVTDDVYDLLLWGKAGTATKKLSTEELIAQTSILLVAGQDTTANTLVFCLIALARDPSLQDKLRAEILARLPGQPYNQLPLLNAVIKEALRMFPAEPLTDRLAYADDVIPLSEPILDRHGRKIDSIHVRKGQVVTMAIASYQRVASRWGQDAMEFNPMRWLEGGSVQTSDIIGPYANLMSFISGARTCVGWRFAVMEMQIILCELVSKFKFTIPPGKETVVRVAQTLIPINDKTGEKCAMLQVESI</sequence>
<evidence type="ECO:0008006" key="17">
    <source>
        <dbReference type="Google" id="ProtNLM"/>
    </source>
</evidence>
<evidence type="ECO:0000313" key="14">
    <source>
        <dbReference type="EMBL" id="CAK5262387.1"/>
    </source>
</evidence>
<evidence type="ECO:0000256" key="2">
    <source>
        <dbReference type="ARBA" id="ARBA00004370"/>
    </source>
</evidence>
<proteinExistence type="inferred from homology"/>
<accession>A0AAD2HF76</accession>
<evidence type="ECO:0000256" key="10">
    <source>
        <dbReference type="ARBA" id="ARBA00023004"/>
    </source>
</evidence>
<dbReference type="PRINTS" id="PR00385">
    <property type="entry name" value="P450"/>
</dbReference>
<dbReference type="SUPFAM" id="SSF48264">
    <property type="entry name" value="Cytochrome P450"/>
    <property type="match status" value="1"/>
</dbReference>
<dbReference type="GO" id="GO:0020037">
    <property type="term" value="F:heme binding"/>
    <property type="evidence" value="ECO:0007669"/>
    <property type="project" value="InterPro"/>
</dbReference>
<keyword evidence="11" id="KW-0503">Monooxygenase</keyword>
<reference evidence="15" key="1">
    <citation type="submission" date="2023-11" db="EMBL/GenBank/DDBJ databases">
        <authorList>
            <person name="De Vega J J."/>
            <person name="De Vega J J."/>
        </authorList>
    </citation>
    <scope>NUCLEOTIDE SEQUENCE</scope>
</reference>
<dbReference type="InterPro" id="IPR050121">
    <property type="entry name" value="Cytochrome_P450_monoxygenase"/>
</dbReference>
<dbReference type="Gene3D" id="1.10.630.10">
    <property type="entry name" value="Cytochrome P450"/>
    <property type="match status" value="1"/>
</dbReference>
<dbReference type="PRINTS" id="PR00463">
    <property type="entry name" value="EP450I"/>
</dbReference>
<evidence type="ECO:0000256" key="5">
    <source>
        <dbReference type="ARBA" id="ARBA00022617"/>
    </source>
</evidence>
<evidence type="ECO:0000313" key="15">
    <source>
        <dbReference type="EMBL" id="CAK5274567.1"/>
    </source>
</evidence>
<dbReference type="AlphaFoldDB" id="A0AAD2HF76"/>
<feature type="binding site" description="axial binding residue" evidence="13">
    <location>
        <position position="466"/>
    </location>
    <ligand>
        <name>heme</name>
        <dbReference type="ChEBI" id="CHEBI:30413"/>
    </ligand>
    <ligandPart>
        <name>Fe</name>
        <dbReference type="ChEBI" id="CHEBI:18248"/>
    </ligandPart>
</feature>
<dbReference type="GO" id="GO:0004497">
    <property type="term" value="F:monooxygenase activity"/>
    <property type="evidence" value="ECO:0007669"/>
    <property type="project" value="UniProtKB-KW"/>
</dbReference>
<evidence type="ECO:0000256" key="4">
    <source>
        <dbReference type="ARBA" id="ARBA00010617"/>
    </source>
</evidence>
<comment type="pathway">
    <text evidence="3">Secondary metabolite biosynthesis; terpenoid biosynthesis.</text>
</comment>
<organism evidence="15 16">
    <name type="scientific">Mycena citricolor</name>
    <dbReference type="NCBI Taxonomy" id="2018698"/>
    <lineage>
        <taxon>Eukaryota</taxon>
        <taxon>Fungi</taxon>
        <taxon>Dikarya</taxon>
        <taxon>Basidiomycota</taxon>
        <taxon>Agaricomycotina</taxon>
        <taxon>Agaricomycetes</taxon>
        <taxon>Agaricomycetidae</taxon>
        <taxon>Agaricales</taxon>
        <taxon>Marasmiineae</taxon>
        <taxon>Mycenaceae</taxon>
        <taxon>Mycena</taxon>
    </lineage>
</organism>
<comment type="similarity">
    <text evidence="4">Belongs to the cytochrome P450 family.</text>
</comment>
<keyword evidence="7 13" id="KW-0479">Metal-binding</keyword>
<dbReference type="PANTHER" id="PTHR24305">
    <property type="entry name" value="CYTOCHROME P450"/>
    <property type="match status" value="1"/>
</dbReference>
<evidence type="ECO:0000256" key="12">
    <source>
        <dbReference type="ARBA" id="ARBA00023136"/>
    </source>
</evidence>
<evidence type="ECO:0000256" key="6">
    <source>
        <dbReference type="ARBA" id="ARBA00022692"/>
    </source>
</evidence>
<evidence type="ECO:0000256" key="8">
    <source>
        <dbReference type="ARBA" id="ARBA00022989"/>
    </source>
</evidence>
<evidence type="ECO:0000256" key="9">
    <source>
        <dbReference type="ARBA" id="ARBA00023002"/>
    </source>
</evidence>
<comment type="caution">
    <text evidence="15">The sequence shown here is derived from an EMBL/GenBank/DDBJ whole genome shotgun (WGS) entry which is preliminary data.</text>
</comment>
<dbReference type="InterPro" id="IPR002401">
    <property type="entry name" value="Cyt_P450_E_grp-I"/>
</dbReference>
<dbReference type="Pfam" id="PF00067">
    <property type="entry name" value="p450"/>
    <property type="match status" value="1"/>
</dbReference>
<evidence type="ECO:0000256" key="3">
    <source>
        <dbReference type="ARBA" id="ARBA00004721"/>
    </source>
</evidence>
<dbReference type="EMBL" id="CAVNYO010000403">
    <property type="protein sequence ID" value="CAK5274567.1"/>
    <property type="molecule type" value="Genomic_DNA"/>
</dbReference>
<name>A0AAD2HF76_9AGAR</name>
<dbReference type="PANTHER" id="PTHR24305:SF166">
    <property type="entry name" value="CYTOCHROME P450 12A4, MITOCHONDRIAL-RELATED"/>
    <property type="match status" value="1"/>
</dbReference>
<keyword evidence="16" id="KW-1185">Reference proteome</keyword>
<comment type="subcellular location">
    <subcellularLocation>
        <location evidence="2">Membrane</location>
    </subcellularLocation>
</comment>
<dbReference type="GO" id="GO:0005506">
    <property type="term" value="F:iron ion binding"/>
    <property type="evidence" value="ECO:0007669"/>
    <property type="project" value="InterPro"/>
</dbReference>
<evidence type="ECO:0000256" key="13">
    <source>
        <dbReference type="PIRSR" id="PIRSR602401-1"/>
    </source>
</evidence>
<evidence type="ECO:0000313" key="16">
    <source>
        <dbReference type="Proteomes" id="UP001295794"/>
    </source>
</evidence>
<protein>
    <recommendedName>
        <fullName evidence="17">Cytochrome P450</fullName>
    </recommendedName>
</protein>